<organism evidence="2 3">
    <name type="scientific">Porphyromonas miyakawae</name>
    <dbReference type="NCBI Taxonomy" id="3137470"/>
    <lineage>
        <taxon>Bacteria</taxon>
        <taxon>Pseudomonadati</taxon>
        <taxon>Bacteroidota</taxon>
        <taxon>Bacteroidia</taxon>
        <taxon>Bacteroidales</taxon>
        <taxon>Porphyromonadaceae</taxon>
        <taxon>Porphyromonas</taxon>
    </lineage>
</organism>
<dbReference type="RefSeq" id="WP_411915553.1">
    <property type="nucleotide sequence ID" value="NZ_BAAFSF010000001.1"/>
</dbReference>
<keyword evidence="3" id="KW-1185">Reference proteome</keyword>
<dbReference type="SUPFAM" id="SSF53067">
    <property type="entry name" value="Actin-like ATPase domain"/>
    <property type="match status" value="2"/>
</dbReference>
<comment type="caution">
    <text evidence="2">The sequence shown here is derived from an EMBL/GenBank/DDBJ whole genome shotgun (WGS) entry which is preliminary data.</text>
</comment>
<evidence type="ECO:0000259" key="1">
    <source>
        <dbReference type="Pfam" id="PF02541"/>
    </source>
</evidence>
<dbReference type="Proteomes" id="UP001628220">
    <property type="component" value="Unassembled WGS sequence"/>
</dbReference>
<dbReference type="CDD" id="cd24006">
    <property type="entry name" value="ASKHA_NBD_PPX_GppA"/>
    <property type="match status" value="1"/>
</dbReference>
<dbReference type="InterPro" id="IPR043129">
    <property type="entry name" value="ATPase_NBD"/>
</dbReference>
<sequence length="306" mass="33763">MNIKYFAGIDIGSNAIRLLLKRGYPDEPQLPLEKVQLIRVPIRLGEDVFIEGKISKTKRKHLISLMTAYREIMSIFDVVAYRACATSAMREATNGKKIVAEIEKSTGIKIDIITGKEEARLVGDIRLRLATPKNKSVLFVDVGGGSTELNLFSEGRLLSSGSFPIGTVRMLEGKVEDGIYEAFIDVLSKIAAEYEDIVVIGTGGNINKLVRLGENALSTEKERYISTADLHALFDELAPLEFTERMRRFNLKPDRADVIVPAAQIFLSVVDTLKAKGISVPTSGLADGIIDDLFTNYVKEQNSLEP</sequence>
<evidence type="ECO:0000313" key="2">
    <source>
        <dbReference type="EMBL" id="GAB1251752.1"/>
    </source>
</evidence>
<evidence type="ECO:0000313" key="3">
    <source>
        <dbReference type="Proteomes" id="UP001628220"/>
    </source>
</evidence>
<dbReference type="Gene3D" id="3.30.420.150">
    <property type="entry name" value="Exopolyphosphatase. Domain 2"/>
    <property type="match status" value="1"/>
</dbReference>
<dbReference type="InterPro" id="IPR050273">
    <property type="entry name" value="GppA/Ppx_hydrolase"/>
</dbReference>
<dbReference type="InterPro" id="IPR003695">
    <property type="entry name" value="Ppx_GppA_N"/>
</dbReference>
<dbReference type="Pfam" id="PF02541">
    <property type="entry name" value="Ppx-GppA"/>
    <property type="match status" value="1"/>
</dbReference>
<accession>A0ABQ0E1Z9</accession>
<feature type="domain" description="Ppx/GppA phosphatase N-terminal" evidence="1">
    <location>
        <begin position="38"/>
        <end position="294"/>
    </location>
</feature>
<name>A0ABQ0E1Z9_9PORP</name>
<reference evidence="2 3" key="1">
    <citation type="journal article" date="2025" name="Int. J. Syst. Evol. Microbiol.">
        <title>Desulfovibrio falkowii sp. nov., Porphyromonas miyakawae sp. nov., Mediterraneibacter flintii sp. nov. and Owariibacterium komagatae gen. nov., sp. nov., isolated from human faeces.</title>
        <authorList>
            <person name="Hamaguchi T."/>
            <person name="Ohara M."/>
            <person name="Hisatomi A."/>
            <person name="Sekiguchi K."/>
            <person name="Takeda J.I."/>
            <person name="Ueyama J."/>
            <person name="Ito M."/>
            <person name="Nishiwaki H."/>
            <person name="Ogi T."/>
            <person name="Hirayama M."/>
            <person name="Ohkuma M."/>
            <person name="Sakamoto M."/>
            <person name="Ohno K."/>
        </authorList>
    </citation>
    <scope>NUCLEOTIDE SEQUENCE [LARGE SCALE GENOMIC DNA]</scope>
    <source>
        <strain evidence="2 3">13CB11C</strain>
    </source>
</reference>
<dbReference type="Gene3D" id="3.30.420.40">
    <property type="match status" value="1"/>
</dbReference>
<dbReference type="EMBL" id="BAAFSF010000001">
    <property type="protein sequence ID" value="GAB1251752.1"/>
    <property type="molecule type" value="Genomic_DNA"/>
</dbReference>
<protein>
    <submittedName>
        <fullName evidence="2">Ppx/GppA family phosphatase</fullName>
    </submittedName>
</protein>
<proteinExistence type="predicted"/>
<dbReference type="PANTHER" id="PTHR30005:SF0">
    <property type="entry name" value="RETROGRADE REGULATION PROTEIN 2"/>
    <property type="match status" value="1"/>
</dbReference>
<gene>
    <name evidence="2" type="ORF">Tsumi_08560</name>
</gene>
<dbReference type="PANTHER" id="PTHR30005">
    <property type="entry name" value="EXOPOLYPHOSPHATASE"/>
    <property type="match status" value="1"/>
</dbReference>